<reference evidence="1 2" key="1">
    <citation type="submission" date="2019-01" db="EMBL/GenBank/DDBJ databases">
        <title>Draft genome sequence of Psathyrella aberdarensis IHI B618.</title>
        <authorList>
            <person name="Buettner E."/>
            <person name="Kellner H."/>
        </authorList>
    </citation>
    <scope>NUCLEOTIDE SEQUENCE [LARGE SCALE GENOMIC DNA]</scope>
    <source>
        <strain evidence="1 2">IHI B618</strain>
    </source>
</reference>
<evidence type="ECO:0000313" key="1">
    <source>
        <dbReference type="EMBL" id="RXW19782.1"/>
    </source>
</evidence>
<keyword evidence="2" id="KW-1185">Reference proteome</keyword>
<sequence>MLEFSELSNQNMLGEMELACALKDHKTLYQLIRRRHLQCDDTISKGSWKGGDWSNSIRIPQFLDRMLISRKISAPHVHWWTLFDITFIVTPSGNWSMRLEREIVHPRKALKSPNRFEVNVHKIRLYENEKHEKWMTDSKKLSGEIRQLRSNDGLNIDFLREWDDFFDKRRTLAITLTLSDWKY</sequence>
<accession>A0A4Q2DKV1</accession>
<organism evidence="1 2">
    <name type="scientific">Candolleomyces aberdarensis</name>
    <dbReference type="NCBI Taxonomy" id="2316362"/>
    <lineage>
        <taxon>Eukaryota</taxon>
        <taxon>Fungi</taxon>
        <taxon>Dikarya</taxon>
        <taxon>Basidiomycota</taxon>
        <taxon>Agaricomycotina</taxon>
        <taxon>Agaricomycetes</taxon>
        <taxon>Agaricomycetidae</taxon>
        <taxon>Agaricales</taxon>
        <taxon>Agaricineae</taxon>
        <taxon>Psathyrellaceae</taxon>
        <taxon>Candolleomyces</taxon>
    </lineage>
</organism>
<comment type="caution">
    <text evidence="1">The sequence shown here is derived from an EMBL/GenBank/DDBJ whole genome shotgun (WGS) entry which is preliminary data.</text>
</comment>
<evidence type="ECO:0000313" key="2">
    <source>
        <dbReference type="Proteomes" id="UP000290288"/>
    </source>
</evidence>
<gene>
    <name evidence="1" type="ORF">EST38_g6070</name>
</gene>
<protein>
    <submittedName>
        <fullName evidence="1">Uncharacterized protein</fullName>
    </submittedName>
</protein>
<dbReference type="EMBL" id="SDEE01000183">
    <property type="protein sequence ID" value="RXW19782.1"/>
    <property type="molecule type" value="Genomic_DNA"/>
</dbReference>
<proteinExistence type="predicted"/>
<dbReference type="AlphaFoldDB" id="A0A4Q2DKV1"/>
<name>A0A4Q2DKV1_9AGAR</name>
<dbReference type="Proteomes" id="UP000290288">
    <property type="component" value="Unassembled WGS sequence"/>
</dbReference>